<organism evidence="1 2">
    <name type="scientific">Eumeta variegata</name>
    <name type="common">Bagworm moth</name>
    <name type="synonym">Eumeta japonica</name>
    <dbReference type="NCBI Taxonomy" id="151549"/>
    <lineage>
        <taxon>Eukaryota</taxon>
        <taxon>Metazoa</taxon>
        <taxon>Ecdysozoa</taxon>
        <taxon>Arthropoda</taxon>
        <taxon>Hexapoda</taxon>
        <taxon>Insecta</taxon>
        <taxon>Pterygota</taxon>
        <taxon>Neoptera</taxon>
        <taxon>Endopterygota</taxon>
        <taxon>Lepidoptera</taxon>
        <taxon>Glossata</taxon>
        <taxon>Ditrysia</taxon>
        <taxon>Tineoidea</taxon>
        <taxon>Psychidae</taxon>
        <taxon>Oiketicinae</taxon>
        <taxon>Eumeta</taxon>
    </lineage>
</organism>
<keyword evidence="2" id="KW-1185">Reference proteome</keyword>
<dbReference type="Proteomes" id="UP000299102">
    <property type="component" value="Unassembled WGS sequence"/>
</dbReference>
<gene>
    <name evidence="1" type="ORF">EVAR_29825_1</name>
</gene>
<dbReference type="EMBL" id="BGZK01000414">
    <property type="protein sequence ID" value="GBP42228.1"/>
    <property type="molecule type" value="Genomic_DNA"/>
</dbReference>
<dbReference type="AlphaFoldDB" id="A0A4C1VSZ2"/>
<sequence length="122" mass="13801">MLGLSVIKVRNNPNLAIKSLKRCMIWAVVAALPSLKHPNHLECASTTTRQFSFKTCKVSKWMRSRIAADKGQGKRGARGGAVHRAVRAVHILILLPISQSISGHHHLARFRFRFDNTYMRKM</sequence>
<evidence type="ECO:0000313" key="2">
    <source>
        <dbReference type="Proteomes" id="UP000299102"/>
    </source>
</evidence>
<reference evidence="1 2" key="1">
    <citation type="journal article" date="2019" name="Commun. Biol.">
        <title>The bagworm genome reveals a unique fibroin gene that provides high tensile strength.</title>
        <authorList>
            <person name="Kono N."/>
            <person name="Nakamura H."/>
            <person name="Ohtoshi R."/>
            <person name="Tomita M."/>
            <person name="Numata K."/>
            <person name="Arakawa K."/>
        </authorList>
    </citation>
    <scope>NUCLEOTIDE SEQUENCE [LARGE SCALE GENOMIC DNA]</scope>
</reference>
<accession>A0A4C1VSZ2</accession>
<name>A0A4C1VSZ2_EUMVA</name>
<protein>
    <submittedName>
        <fullName evidence="1">Uncharacterized protein</fullName>
    </submittedName>
</protein>
<comment type="caution">
    <text evidence="1">The sequence shown here is derived from an EMBL/GenBank/DDBJ whole genome shotgun (WGS) entry which is preliminary data.</text>
</comment>
<proteinExistence type="predicted"/>
<evidence type="ECO:0000313" key="1">
    <source>
        <dbReference type="EMBL" id="GBP42228.1"/>
    </source>
</evidence>